<dbReference type="AlphaFoldDB" id="A0A8T3CP61"/>
<accession>A0A8T3CP61</accession>
<keyword evidence="2" id="KW-1185">Reference proteome</keyword>
<organism evidence="1 2">
    <name type="scientific">Albula goreensis</name>
    <dbReference type="NCBI Taxonomy" id="1534307"/>
    <lineage>
        <taxon>Eukaryota</taxon>
        <taxon>Metazoa</taxon>
        <taxon>Chordata</taxon>
        <taxon>Craniata</taxon>
        <taxon>Vertebrata</taxon>
        <taxon>Euteleostomi</taxon>
        <taxon>Actinopterygii</taxon>
        <taxon>Neopterygii</taxon>
        <taxon>Teleostei</taxon>
        <taxon>Albuliformes</taxon>
        <taxon>Albulidae</taxon>
        <taxon>Albula</taxon>
    </lineage>
</organism>
<comment type="caution">
    <text evidence="1">The sequence shown here is derived from an EMBL/GenBank/DDBJ whole genome shotgun (WGS) entry which is preliminary data.</text>
</comment>
<gene>
    <name evidence="1" type="ORF">AGOR_G00205880</name>
</gene>
<dbReference type="EMBL" id="JAERUA010000020">
    <property type="protein sequence ID" value="KAI1885637.1"/>
    <property type="molecule type" value="Genomic_DNA"/>
</dbReference>
<sequence>MGKEDHLVHRAHRVLLEVMVQREKMDQEGSREREASLERKGYLVTAVSKAHRELKDLQVKKEAKEVREQGGRRVSWEILDQMGRMEARASKDNQALMAETYMAVKAEKEVRGIEVAKVTREHRDKLETKALKDRRGVKGIMGKWVMGDRKGKRDHLEAQVMMAIGDLKDHQVSQSRRYV</sequence>
<protein>
    <submittedName>
        <fullName evidence="1">Uncharacterized protein</fullName>
    </submittedName>
</protein>
<name>A0A8T3CP61_9TELE</name>
<proteinExistence type="predicted"/>
<dbReference type="Proteomes" id="UP000829720">
    <property type="component" value="Unassembled WGS sequence"/>
</dbReference>
<evidence type="ECO:0000313" key="1">
    <source>
        <dbReference type="EMBL" id="KAI1885637.1"/>
    </source>
</evidence>
<evidence type="ECO:0000313" key="2">
    <source>
        <dbReference type="Proteomes" id="UP000829720"/>
    </source>
</evidence>
<reference evidence="1" key="1">
    <citation type="submission" date="2021-01" db="EMBL/GenBank/DDBJ databases">
        <authorList>
            <person name="Zahm M."/>
            <person name="Roques C."/>
            <person name="Cabau C."/>
            <person name="Klopp C."/>
            <person name="Donnadieu C."/>
            <person name="Jouanno E."/>
            <person name="Lampietro C."/>
            <person name="Louis A."/>
            <person name="Herpin A."/>
            <person name="Echchiki A."/>
            <person name="Berthelot C."/>
            <person name="Parey E."/>
            <person name="Roest-Crollius H."/>
            <person name="Braasch I."/>
            <person name="Postlethwait J."/>
            <person name="Bobe J."/>
            <person name="Montfort J."/>
            <person name="Bouchez O."/>
            <person name="Begum T."/>
            <person name="Mejri S."/>
            <person name="Adams A."/>
            <person name="Chen W.-J."/>
            <person name="Guiguen Y."/>
        </authorList>
    </citation>
    <scope>NUCLEOTIDE SEQUENCE</scope>
    <source>
        <tissue evidence="1">Blood</tissue>
    </source>
</reference>